<evidence type="ECO:0000256" key="5">
    <source>
        <dbReference type="ARBA" id="ARBA00022989"/>
    </source>
</evidence>
<comment type="subcellular location">
    <subcellularLocation>
        <location evidence="1">Cell membrane</location>
        <topology evidence="1">Multi-pass membrane protein</topology>
    </subcellularLocation>
</comment>
<evidence type="ECO:0000313" key="10">
    <source>
        <dbReference type="Proteomes" id="UP000654257"/>
    </source>
</evidence>
<keyword evidence="3" id="KW-1003">Cell membrane</keyword>
<keyword evidence="10" id="KW-1185">Reference proteome</keyword>
<dbReference type="InterPro" id="IPR036259">
    <property type="entry name" value="MFS_trans_sf"/>
</dbReference>
<keyword evidence="5 7" id="KW-1133">Transmembrane helix</keyword>
<feature type="domain" description="Major facilitator superfamily (MFS) profile" evidence="8">
    <location>
        <begin position="1"/>
        <end position="396"/>
    </location>
</feature>
<evidence type="ECO:0000256" key="4">
    <source>
        <dbReference type="ARBA" id="ARBA00022692"/>
    </source>
</evidence>
<accession>A0A917G4B7</accession>
<dbReference type="PANTHER" id="PTHR23513">
    <property type="entry name" value="INTEGRAL MEMBRANE EFFLUX PROTEIN-RELATED"/>
    <property type="match status" value="1"/>
</dbReference>
<dbReference type="GO" id="GO:0005886">
    <property type="term" value="C:plasma membrane"/>
    <property type="evidence" value="ECO:0007669"/>
    <property type="project" value="UniProtKB-SubCell"/>
</dbReference>
<feature type="transmembrane region" description="Helical" evidence="7">
    <location>
        <begin position="221"/>
        <end position="242"/>
    </location>
</feature>
<reference evidence="9" key="1">
    <citation type="journal article" date="2014" name="Int. J. Syst. Evol. Microbiol.">
        <title>Complete genome sequence of Corynebacterium casei LMG S-19264T (=DSM 44701T), isolated from a smear-ripened cheese.</title>
        <authorList>
            <consortium name="US DOE Joint Genome Institute (JGI-PGF)"/>
            <person name="Walter F."/>
            <person name="Albersmeier A."/>
            <person name="Kalinowski J."/>
            <person name="Ruckert C."/>
        </authorList>
    </citation>
    <scope>NUCLEOTIDE SEQUENCE</scope>
    <source>
        <strain evidence="9">CCM 7905</strain>
    </source>
</reference>
<dbReference type="RefSeq" id="WP_188547010.1">
    <property type="nucleotide sequence ID" value="NZ_BMCU01000005.1"/>
</dbReference>
<reference evidence="9" key="2">
    <citation type="submission" date="2020-09" db="EMBL/GenBank/DDBJ databases">
        <authorList>
            <person name="Sun Q."/>
            <person name="Sedlacek I."/>
        </authorList>
    </citation>
    <scope>NUCLEOTIDE SEQUENCE</scope>
    <source>
        <strain evidence="9">CCM 7905</strain>
    </source>
</reference>
<evidence type="ECO:0000256" key="1">
    <source>
        <dbReference type="ARBA" id="ARBA00004651"/>
    </source>
</evidence>
<feature type="transmembrane region" description="Helical" evidence="7">
    <location>
        <begin position="43"/>
        <end position="64"/>
    </location>
</feature>
<feature type="transmembrane region" description="Helical" evidence="7">
    <location>
        <begin position="139"/>
        <end position="162"/>
    </location>
</feature>
<dbReference type="Gene3D" id="1.20.1250.20">
    <property type="entry name" value="MFS general substrate transporter like domains"/>
    <property type="match status" value="1"/>
</dbReference>
<evidence type="ECO:0000313" key="9">
    <source>
        <dbReference type="EMBL" id="GGG22447.1"/>
    </source>
</evidence>
<comment type="caution">
    <text evidence="9">The sequence shown here is derived from an EMBL/GenBank/DDBJ whole genome shotgun (WGS) entry which is preliminary data.</text>
</comment>
<dbReference type="Pfam" id="PF05977">
    <property type="entry name" value="MFS_3"/>
    <property type="match status" value="1"/>
</dbReference>
<feature type="transmembrane region" description="Helical" evidence="7">
    <location>
        <begin position="254"/>
        <end position="272"/>
    </location>
</feature>
<proteinExistence type="predicted"/>
<feature type="transmembrane region" description="Helical" evidence="7">
    <location>
        <begin position="342"/>
        <end position="362"/>
    </location>
</feature>
<evidence type="ECO:0000256" key="6">
    <source>
        <dbReference type="ARBA" id="ARBA00023136"/>
    </source>
</evidence>
<feature type="transmembrane region" description="Helical" evidence="7">
    <location>
        <begin position="308"/>
        <end position="330"/>
    </location>
</feature>
<evidence type="ECO:0000256" key="2">
    <source>
        <dbReference type="ARBA" id="ARBA00022448"/>
    </source>
</evidence>
<keyword evidence="6 7" id="KW-0472">Membrane</keyword>
<sequence length="406" mass="42761">MFDALHGRNYRLWASGQIVSQIGTWMQRVAQDWLVLTLSGGNGLAVGIVMALQFGPTLFLSVWGGVLADRYDKRKLLMGTQAAAAMFGLILGLLDVGNIVELWHVYVIALLLGCSTAIDSPIRQSFTIEMVGKEKLSNAIGLNSMTFNTARIIGPAIAGVLITVVGTGWVFLINAVSFAAVLGALAAMRSSELFTVERAERAKGQVRAGFRYVWSRGDLRVLLATVFVVSTFGINFPLSLSVLARNGFDKGADAYGLLTTVLAVGTLLGATLAARRRGPAGMKLFVYSAVAFGLLETVAGLMPSFVGVALVLIPTGAVQLTVTMAAMNIVQASVPSDMRGRVMGIYMLCFLGGTPIGSPLLGKLADVVDPRAPLVIGGVVSLIAALCAYAACRRYLGAQAVLARSG</sequence>
<evidence type="ECO:0000256" key="3">
    <source>
        <dbReference type="ARBA" id="ARBA00022475"/>
    </source>
</evidence>
<protein>
    <recommendedName>
        <fullName evidence="8">Major facilitator superfamily (MFS) profile domain-containing protein</fullName>
    </recommendedName>
</protein>
<feature type="transmembrane region" description="Helical" evidence="7">
    <location>
        <begin position="374"/>
        <end position="392"/>
    </location>
</feature>
<dbReference type="InterPro" id="IPR010290">
    <property type="entry name" value="TM_effector"/>
</dbReference>
<dbReference type="CDD" id="cd06173">
    <property type="entry name" value="MFS_MefA_like"/>
    <property type="match status" value="1"/>
</dbReference>
<dbReference type="PROSITE" id="PS50850">
    <property type="entry name" value="MFS"/>
    <property type="match status" value="1"/>
</dbReference>
<dbReference type="SUPFAM" id="SSF103473">
    <property type="entry name" value="MFS general substrate transporter"/>
    <property type="match status" value="1"/>
</dbReference>
<dbReference type="EMBL" id="BMCU01000005">
    <property type="protein sequence ID" value="GGG22447.1"/>
    <property type="molecule type" value="Genomic_DNA"/>
</dbReference>
<evidence type="ECO:0000259" key="8">
    <source>
        <dbReference type="PROSITE" id="PS50850"/>
    </source>
</evidence>
<dbReference type="PANTHER" id="PTHR23513:SF11">
    <property type="entry name" value="STAPHYLOFERRIN A TRANSPORTER"/>
    <property type="match status" value="1"/>
</dbReference>
<evidence type="ECO:0000256" key="7">
    <source>
        <dbReference type="SAM" id="Phobius"/>
    </source>
</evidence>
<keyword evidence="2" id="KW-0813">Transport</keyword>
<dbReference type="InterPro" id="IPR020846">
    <property type="entry name" value="MFS_dom"/>
</dbReference>
<dbReference type="AlphaFoldDB" id="A0A917G4B7"/>
<organism evidence="9 10">
    <name type="scientific">Rhodococcoides trifolii</name>
    <dbReference type="NCBI Taxonomy" id="908250"/>
    <lineage>
        <taxon>Bacteria</taxon>
        <taxon>Bacillati</taxon>
        <taxon>Actinomycetota</taxon>
        <taxon>Actinomycetes</taxon>
        <taxon>Mycobacteriales</taxon>
        <taxon>Nocardiaceae</taxon>
        <taxon>Rhodococcoides</taxon>
    </lineage>
</organism>
<feature type="transmembrane region" description="Helical" evidence="7">
    <location>
        <begin position="284"/>
        <end position="302"/>
    </location>
</feature>
<dbReference type="GO" id="GO:0022857">
    <property type="term" value="F:transmembrane transporter activity"/>
    <property type="evidence" value="ECO:0007669"/>
    <property type="project" value="InterPro"/>
</dbReference>
<name>A0A917G4B7_9NOCA</name>
<dbReference type="Proteomes" id="UP000654257">
    <property type="component" value="Unassembled WGS sequence"/>
</dbReference>
<keyword evidence="4 7" id="KW-0812">Transmembrane</keyword>
<gene>
    <name evidence="9" type="ORF">GCM10007304_40320</name>
</gene>